<dbReference type="EMBL" id="JRVC01000024">
    <property type="protein sequence ID" value="KHS42963.1"/>
    <property type="molecule type" value="Genomic_DNA"/>
</dbReference>
<dbReference type="PANTHER" id="PTHR11895">
    <property type="entry name" value="TRANSAMIDASE"/>
    <property type="match status" value="1"/>
</dbReference>
<dbReference type="InterPro" id="IPR036928">
    <property type="entry name" value="AS_sf"/>
</dbReference>
<dbReference type="PANTHER" id="PTHR11895:SF172">
    <property type="entry name" value="GLUTAMYL-TRNA(GLN) AMIDOTRANSFERASE"/>
    <property type="match status" value="1"/>
</dbReference>
<name>A0A0B8ZXG0_9SPHN</name>
<dbReference type="InterPro" id="IPR014087">
    <property type="entry name" value="Carboxybiuret_hydro_AtzE"/>
</dbReference>
<dbReference type="AlphaFoldDB" id="A0A0B8ZXG0"/>
<proteinExistence type="predicted"/>
<reference evidence="2 3" key="1">
    <citation type="submission" date="2014-10" db="EMBL/GenBank/DDBJ databases">
        <title>Draft genome sequence of Novosphingobium subterraneum DSM 12447.</title>
        <authorList>
            <person name="Gan H.M."/>
            <person name="Gan H.Y."/>
            <person name="Savka M.A."/>
        </authorList>
    </citation>
    <scope>NUCLEOTIDE SEQUENCE [LARGE SCALE GENOMIC DNA]</scope>
    <source>
        <strain evidence="2 3">DSM 12447</strain>
    </source>
</reference>
<dbReference type="NCBIfam" id="TIGR02715">
    <property type="entry name" value="amido_AtzE"/>
    <property type="match status" value="1"/>
</dbReference>
<evidence type="ECO:0000313" key="3">
    <source>
        <dbReference type="Proteomes" id="UP000031338"/>
    </source>
</evidence>
<dbReference type="InterPro" id="IPR000120">
    <property type="entry name" value="Amidase"/>
</dbReference>
<dbReference type="Pfam" id="PF01425">
    <property type="entry name" value="Amidase"/>
    <property type="match status" value="2"/>
</dbReference>
<organism evidence="2 3">
    <name type="scientific">Novosphingobium subterraneum</name>
    <dbReference type="NCBI Taxonomy" id="48936"/>
    <lineage>
        <taxon>Bacteria</taxon>
        <taxon>Pseudomonadati</taxon>
        <taxon>Pseudomonadota</taxon>
        <taxon>Alphaproteobacteria</taxon>
        <taxon>Sphingomonadales</taxon>
        <taxon>Sphingomonadaceae</taxon>
        <taxon>Novosphingobium</taxon>
    </lineage>
</organism>
<dbReference type="Proteomes" id="UP000031338">
    <property type="component" value="Unassembled WGS sequence"/>
</dbReference>
<dbReference type="RefSeq" id="WP_052242674.1">
    <property type="nucleotide sequence ID" value="NZ_JBNNWK010000016.1"/>
</dbReference>
<protein>
    <submittedName>
        <fullName evidence="2">Amidase</fullName>
    </submittedName>
</protein>
<evidence type="ECO:0000313" key="2">
    <source>
        <dbReference type="EMBL" id="KHS42963.1"/>
    </source>
</evidence>
<accession>A0A0B8ZXG0</accession>
<dbReference type="SUPFAM" id="SSF75304">
    <property type="entry name" value="Amidase signature (AS) enzymes"/>
    <property type="match status" value="1"/>
</dbReference>
<gene>
    <name evidence="2" type="ORF">NJ75_03984</name>
</gene>
<dbReference type="STRING" id="48936.NJ75_03984"/>
<evidence type="ECO:0000259" key="1">
    <source>
        <dbReference type="Pfam" id="PF01425"/>
    </source>
</evidence>
<feature type="domain" description="Amidase" evidence="1">
    <location>
        <begin position="23"/>
        <end position="229"/>
    </location>
</feature>
<keyword evidence="3" id="KW-1185">Reference proteome</keyword>
<dbReference type="InterPro" id="IPR023631">
    <property type="entry name" value="Amidase_dom"/>
</dbReference>
<feature type="domain" description="Amidase" evidence="1">
    <location>
        <begin position="270"/>
        <end position="419"/>
    </location>
</feature>
<dbReference type="NCBIfam" id="NF006631">
    <property type="entry name" value="PRK09201.1"/>
    <property type="match status" value="1"/>
</dbReference>
<comment type="caution">
    <text evidence="2">The sequence shown here is derived from an EMBL/GenBank/DDBJ whole genome shotgun (WGS) entry which is preliminary data.</text>
</comment>
<dbReference type="PATRIC" id="fig|48936.3.peg.4016"/>
<dbReference type="GO" id="GO:0003824">
    <property type="term" value="F:catalytic activity"/>
    <property type="evidence" value="ECO:0007669"/>
    <property type="project" value="InterPro"/>
</dbReference>
<dbReference type="Gene3D" id="3.90.1300.10">
    <property type="entry name" value="Amidase signature (AS) domain"/>
    <property type="match status" value="1"/>
</dbReference>
<sequence>MGVVGIAHHVRSGRMTAQSVAVAALDAVARVNPHINAATRELRERAIAEAVAVDAKVAAGEDPGPLAGVPYGVKDLFDLRGLPTTAGSDRLRSAPSAVSDAIAVSLLRKAGAVLVATLNMDEFAYGFVTDNATWGVTRNPHALDHFAGGSSGGSAAIVAAGALAFSLGSDTNGSIRIPASLCGIFGTKPTHGSLPMEGVYPFVHSLDDIGIFAKDATDLKAVDAVLRGDAAEVPFSGRSAILGGWFQRNLAKEMAEQLKCLQVELDAPTVTLPDVQRARSAAFLITAYEGGQLHRPTLATDAMGYDRNTRDRLIAGAALSEDVYREALGFRDEFSIHVEKLFNEFDVLIAPSTYGPAPLIDDPFVSIDGRMQSARANLGLYTQPISFLGLPVVAAPLPVADLPCGVQLIGRKGSDRALLSYAEALSERGLVASRLPCPPSAWPAATSS</sequence>